<reference evidence="1 2" key="1">
    <citation type="submission" date="2019-11" db="EMBL/GenBank/DDBJ databases">
        <title>Genome of Strain BIT-d1.</title>
        <authorList>
            <person name="Yang Y."/>
        </authorList>
    </citation>
    <scope>NUCLEOTIDE SEQUENCE [LARGE SCALE GENOMIC DNA]</scope>
    <source>
        <strain evidence="1 2">BIT-d1</strain>
    </source>
</reference>
<gene>
    <name evidence="1" type="ORF">GJV76_03375</name>
</gene>
<evidence type="ECO:0000313" key="1">
    <source>
        <dbReference type="EMBL" id="MTG97182.1"/>
    </source>
</evidence>
<dbReference type="EMBL" id="WMJX01000004">
    <property type="protein sequence ID" value="MTG97182.1"/>
    <property type="molecule type" value="Genomic_DNA"/>
</dbReference>
<evidence type="ECO:0000313" key="2">
    <source>
        <dbReference type="Proteomes" id="UP000438760"/>
    </source>
</evidence>
<comment type="caution">
    <text evidence="1">The sequence shown here is derived from an EMBL/GenBank/DDBJ whole genome shotgun (WGS) entry which is preliminary data.</text>
</comment>
<dbReference type="RefSeq" id="WP_155091236.1">
    <property type="nucleotide sequence ID" value="NZ_WMJX01000004.1"/>
</dbReference>
<sequence length="194" mass="21384">MKRISMIAILLGGLAFVSCKKEQKAATVVPAEVVTEQQESKAETSLSEVATGVSDFLKTEFLTEADLKVVAEADRQFRMYLVDLNNDGKKEIFVSLAGSYFCGSGGCTMLLLDSTYKLITKFTVMEGAVFVEPTMENEWKILNVKSGGEWKKMVYTNGTYPTNPSILEKAPYDAPSGHAEVVFEQGNTLDIYTF</sequence>
<proteinExistence type="predicted"/>
<organism evidence="1 2">
    <name type="scientific">Myroides albus</name>
    <dbReference type="NCBI Taxonomy" id="2562892"/>
    <lineage>
        <taxon>Bacteria</taxon>
        <taxon>Pseudomonadati</taxon>
        <taxon>Bacteroidota</taxon>
        <taxon>Flavobacteriia</taxon>
        <taxon>Flavobacteriales</taxon>
        <taxon>Flavobacteriaceae</taxon>
        <taxon>Myroides</taxon>
    </lineage>
</organism>
<dbReference type="Proteomes" id="UP000438760">
    <property type="component" value="Unassembled WGS sequence"/>
</dbReference>
<dbReference type="PROSITE" id="PS51257">
    <property type="entry name" value="PROKAR_LIPOPROTEIN"/>
    <property type="match status" value="1"/>
</dbReference>
<evidence type="ECO:0008006" key="3">
    <source>
        <dbReference type="Google" id="ProtNLM"/>
    </source>
</evidence>
<name>A0A6I3LLY7_9FLAO</name>
<protein>
    <recommendedName>
        <fullName evidence="3">Lipoprotein</fullName>
    </recommendedName>
</protein>
<accession>A0A6I3LLY7</accession>
<dbReference type="OrthoDB" id="5348860at2"/>
<dbReference type="AlphaFoldDB" id="A0A6I3LLY7"/>
<keyword evidence="2" id="KW-1185">Reference proteome</keyword>